<organism evidence="1">
    <name type="scientific">marine sediment metagenome</name>
    <dbReference type="NCBI Taxonomy" id="412755"/>
    <lineage>
        <taxon>unclassified sequences</taxon>
        <taxon>metagenomes</taxon>
        <taxon>ecological metagenomes</taxon>
    </lineage>
</organism>
<proteinExistence type="predicted"/>
<comment type="caution">
    <text evidence="1">The sequence shown here is derived from an EMBL/GenBank/DDBJ whole genome shotgun (WGS) entry which is preliminary data.</text>
</comment>
<dbReference type="SUPFAM" id="SSF109604">
    <property type="entry name" value="HD-domain/PDEase-like"/>
    <property type="match status" value="1"/>
</dbReference>
<dbReference type="AlphaFoldDB" id="A0A0F9BTZ8"/>
<evidence type="ECO:0008006" key="2">
    <source>
        <dbReference type="Google" id="ProtNLM"/>
    </source>
</evidence>
<sequence>MKMSSPLAEVPWSRLQGTEIFNAAMTHQAANARRHYHNAAHVQRLYWHAAVTFQLPYSRALDLAILTHDVIFDCRQDRELRSIDWLAAHLPDGEDDPDFLEAKRYIASTIDHRLTEHPEMVLLDLADFIDPKVSLENTDLLRKEARDLNGVAPEIFAMGCSSYLEGLHDRFKQGAAQLPA</sequence>
<evidence type="ECO:0000313" key="1">
    <source>
        <dbReference type="EMBL" id="KKL25404.1"/>
    </source>
</evidence>
<name>A0A0F9BTZ8_9ZZZZ</name>
<gene>
    <name evidence="1" type="ORF">LCGC14_2405680</name>
</gene>
<reference evidence="1" key="1">
    <citation type="journal article" date="2015" name="Nature">
        <title>Complex archaea that bridge the gap between prokaryotes and eukaryotes.</title>
        <authorList>
            <person name="Spang A."/>
            <person name="Saw J.H."/>
            <person name="Jorgensen S.L."/>
            <person name="Zaremba-Niedzwiedzka K."/>
            <person name="Martijn J."/>
            <person name="Lind A.E."/>
            <person name="van Eijk R."/>
            <person name="Schleper C."/>
            <person name="Guy L."/>
            <person name="Ettema T.J."/>
        </authorList>
    </citation>
    <scope>NUCLEOTIDE SEQUENCE</scope>
</reference>
<dbReference type="EMBL" id="LAZR01036226">
    <property type="protein sequence ID" value="KKL25404.1"/>
    <property type="molecule type" value="Genomic_DNA"/>
</dbReference>
<protein>
    <recommendedName>
        <fullName evidence="2">HD domain-containing protein</fullName>
    </recommendedName>
</protein>
<feature type="non-terminal residue" evidence="1">
    <location>
        <position position="180"/>
    </location>
</feature>
<accession>A0A0F9BTZ8</accession>